<evidence type="ECO:0000313" key="9">
    <source>
        <dbReference type="EMBL" id="MCB6182642.1"/>
    </source>
</evidence>
<sequence>MTEQTHTPQVPNTWLLQLAKLFAIFGGIGFISLVGISLYSIIGRKIANAPLTGDVELMQVGTAMSAAALLPYCTLLGEHLRVDFFTEHLSRKVRGKMDAMADILLAIFFALIAWRTGLASMDVKEAAEVSPLLSIPMWLPMSLVVPSLILASFCALYRGIAEFLGKLSSPTHSGAAE</sequence>
<comment type="caution">
    <text evidence="7">Lacks conserved residue(s) required for the propagation of feature annotation.</text>
</comment>
<feature type="domain" description="Tripartite ATP-independent periplasmic transporters DctQ component" evidence="8">
    <location>
        <begin position="33"/>
        <end position="158"/>
    </location>
</feature>
<evidence type="ECO:0000256" key="3">
    <source>
        <dbReference type="ARBA" id="ARBA00022475"/>
    </source>
</evidence>
<reference evidence="9" key="1">
    <citation type="submission" date="2021-10" db="EMBL/GenBank/DDBJ databases">
        <title>The complete genome sequence of Leeia sp. TBRC 13508.</title>
        <authorList>
            <person name="Charoenyingcharoen P."/>
            <person name="Yukphan P."/>
        </authorList>
    </citation>
    <scope>NUCLEOTIDE SEQUENCE</scope>
    <source>
        <strain evidence="9">TBRC 13508</strain>
    </source>
</reference>
<name>A0ABS8D388_9NEIS</name>
<keyword evidence="4 7" id="KW-0812">Transmembrane</keyword>
<evidence type="ECO:0000256" key="5">
    <source>
        <dbReference type="ARBA" id="ARBA00022989"/>
    </source>
</evidence>
<evidence type="ECO:0000256" key="7">
    <source>
        <dbReference type="RuleBase" id="RU369079"/>
    </source>
</evidence>
<dbReference type="InterPro" id="IPR055348">
    <property type="entry name" value="DctQ"/>
</dbReference>
<comment type="function">
    <text evidence="7">Part of the tripartite ATP-independent periplasmic (TRAP) transport system.</text>
</comment>
<keyword evidence="6 7" id="KW-0472">Membrane</keyword>
<dbReference type="EMBL" id="JAJBZT010000002">
    <property type="protein sequence ID" value="MCB6182642.1"/>
    <property type="molecule type" value="Genomic_DNA"/>
</dbReference>
<keyword evidence="7" id="KW-0997">Cell inner membrane</keyword>
<keyword evidence="5 7" id="KW-1133">Transmembrane helix</keyword>
<accession>A0ABS8D388</accession>
<proteinExistence type="inferred from homology"/>
<organism evidence="9 10">
    <name type="scientific">Leeia speluncae</name>
    <dbReference type="NCBI Taxonomy" id="2884804"/>
    <lineage>
        <taxon>Bacteria</taxon>
        <taxon>Pseudomonadati</taxon>
        <taxon>Pseudomonadota</taxon>
        <taxon>Betaproteobacteria</taxon>
        <taxon>Neisseriales</taxon>
        <taxon>Leeiaceae</taxon>
        <taxon>Leeia</taxon>
    </lineage>
</organism>
<feature type="transmembrane region" description="Helical" evidence="7">
    <location>
        <begin position="99"/>
        <end position="117"/>
    </location>
</feature>
<evidence type="ECO:0000259" key="8">
    <source>
        <dbReference type="Pfam" id="PF04290"/>
    </source>
</evidence>
<evidence type="ECO:0000313" key="10">
    <source>
        <dbReference type="Proteomes" id="UP001165395"/>
    </source>
</evidence>
<comment type="caution">
    <text evidence="9">The sequence shown here is derived from an EMBL/GenBank/DDBJ whole genome shotgun (WGS) entry which is preliminary data.</text>
</comment>
<evidence type="ECO:0000256" key="1">
    <source>
        <dbReference type="ARBA" id="ARBA00004651"/>
    </source>
</evidence>
<comment type="subcellular location">
    <subcellularLocation>
        <location evidence="7">Cell inner membrane</location>
        <topology evidence="7">Multi-pass membrane protein</topology>
    </subcellularLocation>
    <subcellularLocation>
        <location evidence="1">Cell membrane</location>
        <topology evidence="1">Multi-pass membrane protein</topology>
    </subcellularLocation>
</comment>
<evidence type="ECO:0000256" key="4">
    <source>
        <dbReference type="ARBA" id="ARBA00022692"/>
    </source>
</evidence>
<keyword evidence="3" id="KW-1003">Cell membrane</keyword>
<dbReference type="Pfam" id="PF04290">
    <property type="entry name" value="DctQ"/>
    <property type="match status" value="1"/>
</dbReference>
<evidence type="ECO:0000256" key="6">
    <source>
        <dbReference type="ARBA" id="ARBA00023136"/>
    </source>
</evidence>
<feature type="transmembrane region" description="Helical" evidence="7">
    <location>
        <begin position="137"/>
        <end position="157"/>
    </location>
</feature>
<keyword evidence="10" id="KW-1185">Reference proteome</keyword>
<dbReference type="Proteomes" id="UP001165395">
    <property type="component" value="Unassembled WGS sequence"/>
</dbReference>
<feature type="transmembrane region" description="Helical" evidence="7">
    <location>
        <begin position="21"/>
        <end position="42"/>
    </location>
</feature>
<comment type="subunit">
    <text evidence="7">The complex comprises the extracytoplasmic solute receptor protein and the two transmembrane proteins.</text>
</comment>
<dbReference type="RefSeq" id="WP_227178586.1">
    <property type="nucleotide sequence ID" value="NZ_JAJBZT010000002.1"/>
</dbReference>
<protein>
    <recommendedName>
        <fullName evidence="7">TRAP transporter small permease protein</fullName>
    </recommendedName>
</protein>
<gene>
    <name evidence="9" type="ORF">LIN78_03630</name>
</gene>
<comment type="similarity">
    <text evidence="7">Belongs to the TRAP transporter small permease family.</text>
</comment>
<evidence type="ECO:0000256" key="2">
    <source>
        <dbReference type="ARBA" id="ARBA00022448"/>
    </source>
</evidence>
<keyword evidence="2 7" id="KW-0813">Transport</keyword>